<sequence>MNKKFIGLLTVLLISISALALNTHFKKKKLNANGVIATAVIEKITSNKYENEIGTPVDNIHITYKYIVHTKEIVKTQEILRHEHDQYFETNTVVGDSISIKYDTKNPSNSRIEKIAQLSN</sequence>
<accession>A0A554VMZ2</accession>
<dbReference type="OrthoDB" id="1163248at2"/>
<reference evidence="2 3" key="1">
    <citation type="submission" date="2019-07" db="EMBL/GenBank/DDBJ databases">
        <title>The draft genome sequence of Aquimarina algiphila M91.</title>
        <authorList>
            <person name="Meng X."/>
        </authorList>
    </citation>
    <scope>NUCLEOTIDE SEQUENCE [LARGE SCALE GENOMIC DNA]</scope>
    <source>
        <strain evidence="2 3">M91</strain>
    </source>
</reference>
<dbReference type="EMBL" id="VLNR01000011">
    <property type="protein sequence ID" value="TSE09729.1"/>
    <property type="molecule type" value="Genomic_DNA"/>
</dbReference>
<name>A0A554VMZ2_9FLAO</name>
<evidence type="ECO:0000313" key="3">
    <source>
        <dbReference type="Proteomes" id="UP000318833"/>
    </source>
</evidence>
<gene>
    <name evidence="2" type="ORF">FOF46_06865</name>
</gene>
<keyword evidence="3" id="KW-1185">Reference proteome</keyword>
<feature type="chain" id="PRO_5022117221" description="DUF3592 domain-containing protein" evidence="1">
    <location>
        <begin position="21"/>
        <end position="120"/>
    </location>
</feature>
<dbReference type="AlphaFoldDB" id="A0A554VMZ2"/>
<dbReference type="RefSeq" id="WP_109435687.1">
    <property type="nucleotide sequence ID" value="NZ_CANMIK010000013.1"/>
</dbReference>
<organism evidence="2 3">
    <name type="scientific">Aquimarina algiphila</name>
    <dbReference type="NCBI Taxonomy" id="2047982"/>
    <lineage>
        <taxon>Bacteria</taxon>
        <taxon>Pseudomonadati</taxon>
        <taxon>Bacteroidota</taxon>
        <taxon>Flavobacteriia</taxon>
        <taxon>Flavobacteriales</taxon>
        <taxon>Flavobacteriaceae</taxon>
        <taxon>Aquimarina</taxon>
    </lineage>
</organism>
<proteinExistence type="predicted"/>
<keyword evidence="1" id="KW-0732">Signal</keyword>
<comment type="caution">
    <text evidence="2">The sequence shown here is derived from an EMBL/GenBank/DDBJ whole genome shotgun (WGS) entry which is preliminary data.</text>
</comment>
<protein>
    <recommendedName>
        <fullName evidence="4">DUF3592 domain-containing protein</fullName>
    </recommendedName>
</protein>
<evidence type="ECO:0000313" key="2">
    <source>
        <dbReference type="EMBL" id="TSE09729.1"/>
    </source>
</evidence>
<evidence type="ECO:0008006" key="4">
    <source>
        <dbReference type="Google" id="ProtNLM"/>
    </source>
</evidence>
<evidence type="ECO:0000256" key="1">
    <source>
        <dbReference type="SAM" id="SignalP"/>
    </source>
</evidence>
<feature type="signal peptide" evidence="1">
    <location>
        <begin position="1"/>
        <end position="20"/>
    </location>
</feature>
<dbReference type="Proteomes" id="UP000318833">
    <property type="component" value="Unassembled WGS sequence"/>
</dbReference>